<dbReference type="RefSeq" id="WP_190476095.1">
    <property type="nucleotide sequence ID" value="NZ_JACJSG010000032.1"/>
</dbReference>
<dbReference type="PROSITE" id="PS50293">
    <property type="entry name" value="TPR_REGION"/>
    <property type="match status" value="2"/>
</dbReference>
<dbReference type="Proteomes" id="UP000661112">
    <property type="component" value="Unassembled WGS sequence"/>
</dbReference>
<feature type="domain" description="HTH arsR-type" evidence="4">
    <location>
        <begin position="296"/>
        <end position="374"/>
    </location>
</feature>
<dbReference type="PANTHER" id="PTHR44943">
    <property type="entry name" value="CELLULOSE SYNTHASE OPERON PROTEIN C"/>
    <property type="match status" value="1"/>
</dbReference>
<accession>A0ABR8D9H7</accession>
<dbReference type="InterPro" id="IPR051685">
    <property type="entry name" value="Ycf3/AcsC/BcsC/TPR_MFPF"/>
</dbReference>
<dbReference type="InterPro" id="IPR011991">
    <property type="entry name" value="ArsR-like_HTH"/>
</dbReference>
<dbReference type="InterPro" id="IPR002088">
    <property type="entry name" value="Prenyl_trans_a"/>
</dbReference>
<dbReference type="EMBL" id="JACJSG010000032">
    <property type="protein sequence ID" value="MBD2503231.1"/>
    <property type="molecule type" value="Genomic_DNA"/>
</dbReference>
<evidence type="ECO:0000256" key="2">
    <source>
        <dbReference type="ARBA" id="ARBA00022803"/>
    </source>
</evidence>
<proteinExistence type="predicted"/>
<reference evidence="5 6" key="1">
    <citation type="journal article" date="2020" name="ISME J.">
        <title>Comparative genomics reveals insights into cyanobacterial evolution and habitat adaptation.</title>
        <authorList>
            <person name="Chen M.Y."/>
            <person name="Teng W.K."/>
            <person name="Zhao L."/>
            <person name="Hu C.X."/>
            <person name="Zhou Y.K."/>
            <person name="Han B.P."/>
            <person name="Song L.R."/>
            <person name="Shu W.S."/>
        </authorList>
    </citation>
    <scope>NUCLEOTIDE SEQUENCE [LARGE SCALE GENOMIC DNA]</scope>
    <source>
        <strain evidence="5 6">FACHB-119</strain>
    </source>
</reference>
<feature type="repeat" description="TPR" evidence="3">
    <location>
        <begin position="675"/>
        <end position="708"/>
    </location>
</feature>
<dbReference type="CDD" id="cd00090">
    <property type="entry name" value="HTH_ARSR"/>
    <property type="match status" value="1"/>
</dbReference>
<feature type="repeat" description="TPR" evidence="3">
    <location>
        <begin position="573"/>
        <end position="606"/>
    </location>
</feature>
<name>A0ABR8D9H7_9NOST</name>
<comment type="caution">
    <text evidence="5">The sequence shown here is derived from an EMBL/GenBank/DDBJ whole genome shotgun (WGS) entry which is preliminary data.</text>
</comment>
<dbReference type="PROSITE" id="PS50005">
    <property type="entry name" value="TPR"/>
    <property type="match status" value="10"/>
</dbReference>
<feature type="repeat" description="TPR" evidence="3">
    <location>
        <begin position="777"/>
        <end position="810"/>
    </location>
</feature>
<gene>
    <name evidence="5" type="ORF">H6G83_21935</name>
</gene>
<dbReference type="SMART" id="SM00028">
    <property type="entry name" value="TPR"/>
    <property type="match status" value="12"/>
</dbReference>
<dbReference type="Pfam" id="PF07719">
    <property type="entry name" value="TPR_2"/>
    <property type="match status" value="1"/>
</dbReference>
<dbReference type="Gene3D" id="1.25.40.10">
    <property type="entry name" value="Tetratricopeptide repeat domain"/>
    <property type="match status" value="5"/>
</dbReference>
<dbReference type="SUPFAM" id="SSF46785">
    <property type="entry name" value="Winged helix' DNA-binding domain"/>
    <property type="match status" value="1"/>
</dbReference>
<evidence type="ECO:0000256" key="3">
    <source>
        <dbReference type="PROSITE-ProRule" id="PRU00339"/>
    </source>
</evidence>
<feature type="repeat" description="TPR" evidence="3">
    <location>
        <begin position="539"/>
        <end position="572"/>
    </location>
</feature>
<feature type="repeat" description="TPR" evidence="3">
    <location>
        <begin position="845"/>
        <end position="878"/>
    </location>
</feature>
<feature type="repeat" description="TPR" evidence="3">
    <location>
        <begin position="743"/>
        <end position="776"/>
    </location>
</feature>
<dbReference type="InterPro" id="IPR036388">
    <property type="entry name" value="WH-like_DNA-bd_sf"/>
</dbReference>
<dbReference type="PANTHER" id="PTHR44943:SF8">
    <property type="entry name" value="TPR REPEAT-CONTAINING PROTEIN MJ0263"/>
    <property type="match status" value="1"/>
</dbReference>
<dbReference type="InterPro" id="IPR027417">
    <property type="entry name" value="P-loop_NTPase"/>
</dbReference>
<dbReference type="InterPro" id="IPR013105">
    <property type="entry name" value="TPR_2"/>
</dbReference>
<protein>
    <submittedName>
        <fullName evidence="5">Tetratricopeptide repeat protein</fullName>
    </submittedName>
</protein>
<dbReference type="InterPro" id="IPR011990">
    <property type="entry name" value="TPR-like_helical_dom_sf"/>
</dbReference>
<feature type="repeat" description="TPR" evidence="3">
    <location>
        <begin position="709"/>
        <end position="742"/>
    </location>
</feature>
<feature type="repeat" description="TPR" evidence="3">
    <location>
        <begin position="607"/>
        <end position="640"/>
    </location>
</feature>
<evidence type="ECO:0000313" key="6">
    <source>
        <dbReference type="Proteomes" id="UP000661112"/>
    </source>
</evidence>
<dbReference type="InterPro" id="IPR019734">
    <property type="entry name" value="TPR_rpt"/>
</dbReference>
<dbReference type="SUPFAM" id="SSF48452">
    <property type="entry name" value="TPR-like"/>
    <property type="match status" value="1"/>
</dbReference>
<dbReference type="Gene3D" id="1.10.10.10">
    <property type="entry name" value="Winged helix-like DNA-binding domain superfamily/Winged helix DNA-binding domain"/>
    <property type="match status" value="1"/>
</dbReference>
<feature type="repeat" description="TPR" evidence="3">
    <location>
        <begin position="811"/>
        <end position="844"/>
    </location>
</feature>
<dbReference type="Gene3D" id="3.40.50.300">
    <property type="entry name" value="P-loop containing nucleotide triphosphate hydrolases"/>
    <property type="match status" value="1"/>
</dbReference>
<dbReference type="InterPro" id="IPR036390">
    <property type="entry name" value="WH_DNA-bd_sf"/>
</dbReference>
<keyword evidence="1" id="KW-0677">Repeat</keyword>
<organism evidence="5 6">
    <name type="scientific">Anabaena azotica FACHB-119</name>
    <dbReference type="NCBI Taxonomy" id="947527"/>
    <lineage>
        <taxon>Bacteria</taxon>
        <taxon>Bacillati</taxon>
        <taxon>Cyanobacteriota</taxon>
        <taxon>Cyanophyceae</taxon>
        <taxon>Nostocales</taxon>
        <taxon>Nostocaceae</taxon>
        <taxon>Anabaena</taxon>
        <taxon>Anabaena azotica</taxon>
    </lineage>
</organism>
<dbReference type="SUPFAM" id="SSF48439">
    <property type="entry name" value="Protein prenylyltransferase"/>
    <property type="match status" value="2"/>
</dbReference>
<dbReference type="Pfam" id="PF00515">
    <property type="entry name" value="TPR_1"/>
    <property type="match status" value="8"/>
</dbReference>
<keyword evidence="2 3" id="KW-0802">TPR repeat</keyword>
<feature type="repeat" description="TPR" evidence="3">
    <location>
        <begin position="641"/>
        <end position="674"/>
    </location>
</feature>
<dbReference type="SUPFAM" id="SSF52540">
    <property type="entry name" value="P-loop containing nucleoside triphosphate hydrolases"/>
    <property type="match status" value="1"/>
</dbReference>
<dbReference type="InterPro" id="IPR001845">
    <property type="entry name" value="HTH_ArsR_DNA-bd_dom"/>
</dbReference>
<evidence type="ECO:0000256" key="1">
    <source>
        <dbReference type="ARBA" id="ARBA00022737"/>
    </source>
</evidence>
<sequence>MKDTFLSRFTPSLMTPQALEDIFVQRQELAKYIVELIRESVLTPSKYYTLLIGPRGIGKTHFVSLVYHRVCKMDDLQPSLLIAWLREEEWGVTSFLDLLLRIFRALLEEYRDENKLLPGLVQKVEALYQMSPEIAQKTAAAILKEVIGNRTLLLMMENLDEIFVGLGEEGQLQLRGFLQENSCCTILATSQSLFNGVKLQTSPFYGFFRIRYLMDLTAEEATELLGNIAKLEGKTDLEDFIHTPRGCDRIRAVHHLAGGSPRLYVIFSEFLTRQSLEELQEPFMGMLDDLTPYYQSRMQWLSPQQRKIVEILSDCRFALSVKYIAQRCFISHQTASSQLKDLREKGYVNSEAIGRESFYELQEPLMRFCLEVKKQRGEPIRLFIDFLRLWYTREELQQRLGLGFNDTRRNEIGNAADSNFSQALINDFSQEKNYGKYPQILEPLPPDAVVDREYILKALEAMEEDGEENPIFVAYRQECKNLIDNKDYLGALQYAEKLTEKRGQVQDWVLKADCLNGLERYEDTLVALSKAIELDPNDAWAWAIRGNVLDNLNRYEEALASCDKAIELDPNDTWAWAIRGNVLDNLNRYEEALASCDKAIELDPSDAWAWARRGNALGNLKLYEEALASCNKAIELNPNYAWAWVNRAWLLDNLKRHEEALASCNKAIELHPNYAWAWTRRGNALGNLKRYEEALASCDKAIELHPNYAWAWVNRAWVMENLNRYQEALASCDQAIKLNPHHAWAWARRGNVLGNLKRYEEALASCDKAIELDPNDAWAWVRRGNTFGNLKHYEEALASCDKAIEIDPNYAWAWAVRGHALSHVKRDEEALASCDKAIELHPNDELAWASRGNALGNLKRYEEALASYNKAIELDTNNELAWLDRSWTLINLERYQQALESCDQIISFGERDDCVLTNRAISLMGLQRWEEGVTAMEDALQNLEEGEEASTEDTEIICRILFANTQDALTWKTLIKILLELFSKYQVIPALSQGLVRSIPALMSEKVSDEVVQLWLEVWQELAGGLAGCQIALGLLNAAVRYRLTKGDRRTLLELPIEQRNLLKPLLGLE</sequence>
<keyword evidence="6" id="KW-1185">Reference proteome</keyword>
<dbReference type="PROSITE" id="PS51147">
    <property type="entry name" value="PFTA"/>
    <property type="match status" value="3"/>
</dbReference>
<evidence type="ECO:0000313" key="5">
    <source>
        <dbReference type="EMBL" id="MBD2503231.1"/>
    </source>
</evidence>
<dbReference type="SMART" id="SM00418">
    <property type="entry name" value="HTH_ARSR"/>
    <property type="match status" value="1"/>
</dbReference>
<evidence type="ECO:0000259" key="4">
    <source>
        <dbReference type="SMART" id="SM00418"/>
    </source>
</evidence>